<sequence>MSTPVGYYCHGGWKDSAYGDLNQYGEDSIRFFTRTKVVTQRWPHRGRAID</sequence>
<dbReference type="RefSeq" id="WP_263339743.1">
    <property type="nucleotide sequence ID" value="NZ_JAGSYH010000005.1"/>
</dbReference>
<gene>
    <name evidence="1" type="ORF">ACFPT7_12890</name>
</gene>
<evidence type="ECO:0000313" key="1">
    <source>
        <dbReference type="EMBL" id="MFC5863194.1"/>
    </source>
</evidence>
<dbReference type="InterPro" id="IPR016161">
    <property type="entry name" value="Ald_DH/histidinol_DH"/>
</dbReference>
<keyword evidence="2" id="KW-1185">Reference proteome</keyword>
<evidence type="ECO:0008006" key="3">
    <source>
        <dbReference type="Google" id="ProtNLM"/>
    </source>
</evidence>
<evidence type="ECO:0000313" key="2">
    <source>
        <dbReference type="Proteomes" id="UP001596091"/>
    </source>
</evidence>
<reference evidence="2" key="1">
    <citation type="journal article" date="2019" name="Int. J. Syst. Evol. Microbiol.">
        <title>The Global Catalogue of Microorganisms (GCM) 10K type strain sequencing project: providing services to taxonomists for standard genome sequencing and annotation.</title>
        <authorList>
            <consortium name="The Broad Institute Genomics Platform"/>
            <consortium name="The Broad Institute Genome Sequencing Center for Infectious Disease"/>
            <person name="Wu L."/>
            <person name="Ma J."/>
        </authorList>
    </citation>
    <scope>NUCLEOTIDE SEQUENCE [LARGE SCALE GENOMIC DNA]</scope>
    <source>
        <strain evidence="2">JCM 4087</strain>
    </source>
</reference>
<dbReference type="EMBL" id="JBHSPH010000003">
    <property type="protein sequence ID" value="MFC5863194.1"/>
    <property type="molecule type" value="Genomic_DNA"/>
</dbReference>
<dbReference type="Proteomes" id="UP001596091">
    <property type="component" value="Unassembled WGS sequence"/>
</dbReference>
<comment type="caution">
    <text evidence="1">The sequence shown here is derived from an EMBL/GenBank/DDBJ whole genome shotgun (WGS) entry which is preliminary data.</text>
</comment>
<dbReference type="SUPFAM" id="SSF53720">
    <property type="entry name" value="ALDH-like"/>
    <property type="match status" value="1"/>
</dbReference>
<proteinExistence type="predicted"/>
<protein>
    <recommendedName>
        <fullName evidence="3">Methylmalonate-semialdehyde dehydrogenase (CoA acylating)</fullName>
    </recommendedName>
</protein>
<accession>A0ABW1EFV0</accession>
<organism evidence="1 2">
    <name type="scientific">Acidicapsa dinghuensis</name>
    <dbReference type="NCBI Taxonomy" id="2218256"/>
    <lineage>
        <taxon>Bacteria</taxon>
        <taxon>Pseudomonadati</taxon>
        <taxon>Acidobacteriota</taxon>
        <taxon>Terriglobia</taxon>
        <taxon>Terriglobales</taxon>
        <taxon>Acidobacteriaceae</taxon>
        <taxon>Acidicapsa</taxon>
    </lineage>
</organism>
<name>A0ABW1EFV0_9BACT</name>